<dbReference type="Proteomes" id="UP000240739">
    <property type="component" value="Unassembled WGS sequence"/>
</dbReference>
<organism evidence="5 6">
    <name type="scientific">Paraconexibacter algicola</name>
    <dbReference type="NCBI Taxonomy" id="2133960"/>
    <lineage>
        <taxon>Bacteria</taxon>
        <taxon>Bacillati</taxon>
        <taxon>Actinomycetota</taxon>
        <taxon>Thermoleophilia</taxon>
        <taxon>Solirubrobacterales</taxon>
        <taxon>Paraconexibacteraceae</taxon>
        <taxon>Paraconexibacter</taxon>
    </lineage>
</organism>
<feature type="domain" description="AMP-binding enzyme C-terminal" evidence="4">
    <location>
        <begin position="403"/>
        <end position="478"/>
    </location>
</feature>
<comment type="similarity">
    <text evidence="1">Belongs to the ATP-dependent AMP-binding enzyme family.</text>
</comment>
<dbReference type="Gene3D" id="3.30.300.30">
    <property type="match status" value="1"/>
</dbReference>
<evidence type="ECO:0000256" key="1">
    <source>
        <dbReference type="ARBA" id="ARBA00006432"/>
    </source>
</evidence>
<gene>
    <name evidence="5" type="ORF">C7Y72_00550</name>
</gene>
<dbReference type="Pfam" id="PF13193">
    <property type="entry name" value="AMP-binding_C"/>
    <property type="match status" value="1"/>
</dbReference>
<comment type="caution">
    <text evidence="5">The sequence shown here is derived from an EMBL/GenBank/DDBJ whole genome shotgun (WGS) entry which is preliminary data.</text>
</comment>
<dbReference type="RefSeq" id="WP_107569503.1">
    <property type="nucleotide sequence ID" value="NZ_PYYB01000001.1"/>
</dbReference>
<dbReference type="SUPFAM" id="SSF56801">
    <property type="entry name" value="Acetyl-CoA synthetase-like"/>
    <property type="match status" value="1"/>
</dbReference>
<evidence type="ECO:0000259" key="4">
    <source>
        <dbReference type="Pfam" id="PF13193"/>
    </source>
</evidence>
<keyword evidence="2" id="KW-0436">Ligase</keyword>
<dbReference type="InterPro" id="IPR020459">
    <property type="entry name" value="AMP-binding"/>
</dbReference>
<dbReference type="AlphaFoldDB" id="A0A2T4UN42"/>
<dbReference type="InterPro" id="IPR020845">
    <property type="entry name" value="AMP-binding_CS"/>
</dbReference>
<protein>
    <submittedName>
        <fullName evidence="5">AMP-dependent synthetase</fullName>
    </submittedName>
</protein>
<dbReference type="InterPro" id="IPR045851">
    <property type="entry name" value="AMP-bd_C_sf"/>
</dbReference>
<evidence type="ECO:0000259" key="3">
    <source>
        <dbReference type="Pfam" id="PF00501"/>
    </source>
</evidence>
<evidence type="ECO:0000256" key="2">
    <source>
        <dbReference type="ARBA" id="ARBA00022598"/>
    </source>
</evidence>
<feature type="domain" description="AMP-dependent synthetase/ligase" evidence="3">
    <location>
        <begin position="18"/>
        <end position="353"/>
    </location>
</feature>
<dbReference type="InterPro" id="IPR000873">
    <property type="entry name" value="AMP-dep_synth/lig_dom"/>
</dbReference>
<dbReference type="PANTHER" id="PTHR43767:SF1">
    <property type="entry name" value="NONRIBOSOMAL PEPTIDE SYNTHASE PES1 (EUROFUNG)-RELATED"/>
    <property type="match status" value="1"/>
</dbReference>
<dbReference type="FunFam" id="3.30.300.30:FF:000008">
    <property type="entry name" value="2,3-dihydroxybenzoate-AMP ligase"/>
    <property type="match status" value="1"/>
</dbReference>
<dbReference type="EMBL" id="PYYB01000001">
    <property type="protein sequence ID" value="PTL60660.1"/>
    <property type="molecule type" value="Genomic_DNA"/>
</dbReference>
<dbReference type="GO" id="GO:0016878">
    <property type="term" value="F:acid-thiol ligase activity"/>
    <property type="evidence" value="ECO:0007669"/>
    <property type="project" value="UniProtKB-ARBA"/>
</dbReference>
<dbReference type="PANTHER" id="PTHR43767">
    <property type="entry name" value="LONG-CHAIN-FATTY-ACID--COA LIGASE"/>
    <property type="match status" value="1"/>
</dbReference>
<accession>A0A2T4UN42</accession>
<dbReference type="InterPro" id="IPR042099">
    <property type="entry name" value="ANL_N_sf"/>
</dbReference>
<evidence type="ECO:0000313" key="5">
    <source>
        <dbReference type="EMBL" id="PTL60660.1"/>
    </source>
</evidence>
<dbReference type="PROSITE" id="PS00455">
    <property type="entry name" value="AMP_BINDING"/>
    <property type="match status" value="1"/>
</dbReference>
<evidence type="ECO:0000313" key="6">
    <source>
        <dbReference type="Proteomes" id="UP000240739"/>
    </source>
</evidence>
<keyword evidence="6" id="KW-1185">Reference proteome</keyword>
<dbReference type="OrthoDB" id="9803968at2"/>
<dbReference type="InterPro" id="IPR025110">
    <property type="entry name" value="AMP-bd_C"/>
</dbReference>
<name>A0A2T4UN42_9ACTN</name>
<dbReference type="InterPro" id="IPR050237">
    <property type="entry name" value="ATP-dep_AMP-bd_enzyme"/>
</dbReference>
<dbReference type="Pfam" id="PF00501">
    <property type="entry name" value="AMP-binding"/>
    <property type="match status" value="1"/>
</dbReference>
<dbReference type="Gene3D" id="3.40.50.12780">
    <property type="entry name" value="N-terminal domain of ligase-like"/>
    <property type="match status" value="1"/>
</dbReference>
<reference evidence="5 6" key="1">
    <citation type="submission" date="2018-03" db="EMBL/GenBank/DDBJ databases">
        <title>Aquarubrobacter algicola gen. nov., sp. nov., a novel actinobacterium isolated from shallow eutrophic lake during the end of cyanobacterial harmful algal blooms.</title>
        <authorList>
            <person name="Chun S.J."/>
        </authorList>
    </citation>
    <scope>NUCLEOTIDE SEQUENCE [LARGE SCALE GENOMIC DNA]</scope>
    <source>
        <strain evidence="5 6">Seoho-28</strain>
    </source>
</reference>
<proteinExistence type="inferred from homology"/>
<sequence>MEERRAALTTFAELPAMRASQAPDAPAVWDDHVQLDNAGLHDRVERAAAALVRAGVGPGDTTAVILPNRHELIVALFASWRIGAAITPVNPVLTPTEMQYQVDDAGAKAIIGEGLQIEGQVLGLEALLQDVGDTALPAPPQDPSDLALLIYTSGTTGKPKGVMLDHSNLLSMCESAGTHLLITDADHSLLVLPLFHANGIVAGTLTPLLAGGRVTIVAKFSPSTFFDTVAAVRPTYFSAVPAIYAMLSALPDDQVADTSSLRLVICGAAPMPAELIHRVEERFDVVLVEGYGLSEGTCASVINPVEGKRKPGTVGIPMPGQQVEIMGEDGTILPHGERGEVVIKGPVVMRGYLNKPEETAKTIVDGWLHTGDVGIFDEDGYLKIVDRIKDMIIRGGENIYPKEIESVLYTDEGVLEAAVIGRPDDVLGEVVVAYVALRPDATTTVEDLHALCEEQLAKYKRPVLIELRDELPKNPVGKIDKPTLRKQSVA</sequence>
<dbReference type="PRINTS" id="PR00154">
    <property type="entry name" value="AMPBINDING"/>
</dbReference>